<keyword evidence="5" id="KW-1003">Cell membrane</keyword>
<evidence type="ECO:0000256" key="9">
    <source>
        <dbReference type="ARBA" id="ARBA00022824"/>
    </source>
</evidence>
<reference evidence="20" key="1">
    <citation type="submission" date="2017-02" db="UniProtKB">
        <authorList>
            <consortium name="WormBaseParasite"/>
        </authorList>
    </citation>
    <scope>IDENTIFICATION</scope>
</reference>
<dbReference type="SUPFAM" id="SSF49562">
    <property type="entry name" value="C2 domain (Calcium/lipid-binding domain, CaLB)"/>
    <property type="match status" value="3"/>
</dbReference>
<dbReference type="Proteomes" id="UP000046392">
    <property type="component" value="Unplaced"/>
</dbReference>
<evidence type="ECO:0000256" key="6">
    <source>
        <dbReference type="ARBA" id="ARBA00022692"/>
    </source>
</evidence>
<dbReference type="PROSITE" id="PS50004">
    <property type="entry name" value="C2"/>
    <property type="match status" value="3"/>
</dbReference>
<keyword evidence="4" id="KW-0813">Transport</keyword>
<evidence type="ECO:0000313" key="19">
    <source>
        <dbReference type="Proteomes" id="UP000046392"/>
    </source>
</evidence>
<keyword evidence="14 16" id="KW-0472">Membrane</keyword>
<comment type="subcellular location">
    <subcellularLocation>
        <location evidence="1">Cell membrane</location>
        <topology evidence="1">Peripheral membrane protein</topology>
    </subcellularLocation>
    <subcellularLocation>
        <location evidence="2">Endoplasmic reticulum membrane</location>
        <topology evidence="2">Multi-pass membrane protein</topology>
    </subcellularLocation>
</comment>
<keyword evidence="13" id="KW-0446">Lipid-binding</keyword>
<dbReference type="Gene3D" id="2.60.40.150">
    <property type="entry name" value="C2 domain"/>
    <property type="match status" value="3"/>
</dbReference>
<dbReference type="WBParaSite" id="SPAL_0000990800.1">
    <property type="protein sequence ID" value="SPAL_0000990800.1"/>
    <property type="gene ID" value="SPAL_0000990800"/>
</dbReference>
<evidence type="ECO:0000256" key="14">
    <source>
        <dbReference type="ARBA" id="ARBA00023136"/>
    </source>
</evidence>
<feature type="region of interest" description="Disordered" evidence="15">
    <location>
        <begin position="633"/>
        <end position="660"/>
    </location>
</feature>
<dbReference type="PANTHER" id="PTHR45761">
    <property type="entry name" value="EXTENDED SYNAPTOTAGMIN-LIKE PROTEIN 2, ISOFORM C"/>
    <property type="match status" value="1"/>
</dbReference>
<evidence type="ECO:0000256" key="15">
    <source>
        <dbReference type="SAM" id="MobiDB-lite"/>
    </source>
</evidence>
<evidence type="ECO:0000256" key="4">
    <source>
        <dbReference type="ARBA" id="ARBA00022448"/>
    </source>
</evidence>
<dbReference type="GO" id="GO:0031210">
    <property type="term" value="F:phosphatidylcholine binding"/>
    <property type="evidence" value="ECO:0007669"/>
    <property type="project" value="TreeGrafter"/>
</dbReference>
<dbReference type="InterPro" id="IPR031468">
    <property type="entry name" value="SMP_LBD"/>
</dbReference>
<organism evidence="19 20">
    <name type="scientific">Strongyloides papillosus</name>
    <name type="common">Intestinal threadworm</name>
    <dbReference type="NCBI Taxonomy" id="174720"/>
    <lineage>
        <taxon>Eukaryota</taxon>
        <taxon>Metazoa</taxon>
        <taxon>Ecdysozoa</taxon>
        <taxon>Nematoda</taxon>
        <taxon>Chromadorea</taxon>
        <taxon>Rhabditida</taxon>
        <taxon>Tylenchina</taxon>
        <taxon>Panagrolaimomorpha</taxon>
        <taxon>Strongyloidoidea</taxon>
        <taxon>Strongyloididae</taxon>
        <taxon>Strongyloides</taxon>
    </lineage>
</organism>
<dbReference type="CDD" id="cd21670">
    <property type="entry name" value="SMP_ESyt"/>
    <property type="match status" value="1"/>
</dbReference>
<feature type="domain" description="C2" evidence="17">
    <location>
        <begin position="691"/>
        <end position="820"/>
    </location>
</feature>
<evidence type="ECO:0000256" key="7">
    <source>
        <dbReference type="ARBA" id="ARBA00022723"/>
    </source>
</evidence>
<dbReference type="FunFam" id="2.60.40.150:FF:000025">
    <property type="entry name" value="Extended synaptotagmin 2"/>
    <property type="match status" value="1"/>
</dbReference>
<evidence type="ECO:0000259" key="18">
    <source>
        <dbReference type="PROSITE" id="PS51847"/>
    </source>
</evidence>
<dbReference type="GO" id="GO:0008429">
    <property type="term" value="F:phosphatidylethanolamine binding"/>
    <property type="evidence" value="ECO:0007669"/>
    <property type="project" value="TreeGrafter"/>
</dbReference>
<keyword evidence="19" id="KW-1185">Reference proteome</keyword>
<keyword evidence="11 16" id="KW-1133">Transmembrane helix</keyword>
<dbReference type="InterPro" id="IPR039010">
    <property type="entry name" value="Synaptotagmin_SMP"/>
</dbReference>
<dbReference type="STRING" id="174720.A0A0N5BVQ2"/>
<evidence type="ECO:0000256" key="13">
    <source>
        <dbReference type="ARBA" id="ARBA00023121"/>
    </source>
</evidence>
<dbReference type="Pfam" id="PF00168">
    <property type="entry name" value="C2"/>
    <property type="match status" value="3"/>
</dbReference>
<dbReference type="PANTHER" id="PTHR45761:SF1">
    <property type="entry name" value="EXTENDED SYNAPTOTAGMIN-LIKE PROTEIN 2, ISOFORM C"/>
    <property type="match status" value="1"/>
</dbReference>
<evidence type="ECO:0000256" key="12">
    <source>
        <dbReference type="ARBA" id="ARBA00023055"/>
    </source>
</evidence>
<keyword evidence="7" id="KW-0479">Metal-binding</keyword>
<feature type="domain" description="C2" evidence="17">
    <location>
        <begin position="265"/>
        <end position="384"/>
    </location>
</feature>
<dbReference type="InterPro" id="IPR000008">
    <property type="entry name" value="C2_dom"/>
</dbReference>
<dbReference type="AlphaFoldDB" id="A0A0N5BVQ2"/>
<keyword evidence="9" id="KW-0256">Endoplasmic reticulum</keyword>
<evidence type="ECO:0000256" key="2">
    <source>
        <dbReference type="ARBA" id="ARBA00004477"/>
    </source>
</evidence>
<dbReference type="GO" id="GO:0005509">
    <property type="term" value="F:calcium ion binding"/>
    <property type="evidence" value="ECO:0007669"/>
    <property type="project" value="TreeGrafter"/>
</dbReference>
<dbReference type="InterPro" id="IPR051634">
    <property type="entry name" value="Extended_Synaptotagmin"/>
</dbReference>
<dbReference type="InterPro" id="IPR035892">
    <property type="entry name" value="C2_domain_sf"/>
</dbReference>
<protein>
    <submittedName>
        <fullName evidence="20">C2 domain-containing protein</fullName>
    </submittedName>
</protein>
<comment type="similarity">
    <text evidence="3">Belongs to the extended synaptotagmin family.</text>
</comment>
<feature type="transmembrane region" description="Helical" evidence="16">
    <location>
        <begin position="7"/>
        <end position="25"/>
    </location>
</feature>
<evidence type="ECO:0000313" key="20">
    <source>
        <dbReference type="WBParaSite" id="SPAL_0000990800.1"/>
    </source>
</evidence>
<evidence type="ECO:0000256" key="3">
    <source>
        <dbReference type="ARBA" id="ARBA00005867"/>
    </source>
</evidence>
<dbReference type="GO" id="GO:0035091">
    <property type="term" value="F:phosphatidylinositol binding"/>
    <property type="evidence" value="ECO:0007669"/>
    <property type="project" value="TreeGrafter"/>
</dbReference>
<accession>A0A0N5BVQ2</accession>
<proteinExistence type="inferred from homology"/>
<evidence type="ECO:0000259" key="17">
    <source>
        <dbReference type="PROSITE" id="PS50004"/>
    </source>
</evidence>
<name>A0A0N5BVQ2_STREA</name>
<dbReference type="PROSITE" id="PS51847">
    <property type="entry name" value="SMP"/>
    <property type="match status" value="1"/>
</dbReference>
<dbReference type="GO" id="GO:0006869">
    <property type="term" value="P:lipid transport"/>
    <property type="evidence" value="ECO:0007669"/>
    <property type="project" value="UniProtKB-KW"/>
</dbReference>
<keyword evidence="10" id="KW-0106">Calcium</keyword>
<feature type="domain" description="SMP-LTD" evidence="18">
    <location>
        <begin position="88"/>
        <end position="266"/>
    </location>
</feature>
<evidence type="ECO:0000256" key="16">
    <source>
        <dbReference type="SAM" id="Phobius"/>
    </source>
</evidence>
<dbReference type="CDD" id="cd08391">
    <property type="entry name" value="C2A_C2C_Synaptotagmin_like"/>
    <property type="match status" value="1"/>
</dbReference>
<dbReference type="GO" id="GO:0005789">
    <property type="term" value="C:endoplasmic reticulum membrane"/>
    <property type="evidence" value="ECO:0007669"/>
    <property type="project" value="UniProtKB-SubCell"/>
</dbReference>
<keyword evidence="8" id="KW-0677">Repeat</keyword>
<evidence type="ECO:0000256" key="5">
    <source>
        <dbReference type="ARBA" id="ARBA00022475"/>
    </source>
</evidence>
<dbReference type="SMART" id="SM00239">
    <property type="entry name" value="C2"/>
    <property type="match status" value="3"/>
</dbReference>
<evidence type="ECO:0000256" key="10">
    <source>
        <dbReference type="ARBA" id="ARBA00022837"/>
    </source>
</evidence>
<dbReference type="GO" id="GO:0005886">
    <property type="term" value="C:plasma membrane"/>
    <property type="evidence" value="ECO:0007669"/>
    <property type="project" value="UniProtKB-SubCell"/>
</dbReference>
<sequence>MLTTQELTISSCISISLMIVCWLVGYFNYSFLWIIFAIIGHIVKTITTKNREEKRTALQILASQEREAVLAQLDLKQNDLPAWVQFPDTERVLWLNKVIQQLWPYIGEYSKKFLVEIIEPQVRAQMPSPFKSFKFIKIDMGDLSCRVGGLKVYTKNVGRDKIIVDMDVSYAGDADFTVNVCGFNGGMNQVVLTGKVRCICQPLLPFPPMIGGISASFIDLPKFDFNLTGMGEFGNLPGLTNAIRTVVNQQLRDMCVLPNKIFVPLAPEVDMTTLYFPEPDGVVLIKVIEARNLENRDISIIMRDKSDPYVEVKIGAAYFRTKTIDNNLNPKWNEEFEAIVEQASLQSIRFEIFDEDKTGSDEELGRLAVATEKIQNEKSIDKWYYLEGCKHGDIHVAFEWLALRSDPLYLTKPIYLNNSKLYSQGINDLRKSGPRCLVMVFVDNVNSLPYPKAHLEPSPFIKIQLDNQIQTTPIKLNTINPLYQSKFSFFINGPHDKSLLFTAIDDGTKRTLGELSIPLNNVIREPNMEYFQQTFYLSQGVTQSAIVLTIRVRALEPSSVTGNNGLDSKNKGEFYGSGQHIERADKNEFGKILMENNQKATTTILNSDKVETLQRENGELFFADPAISIETENSKNSNNLSPTKSLKSPGSITSMISDTGSTVSRRKGILSKLTTKKHDLAKGSLNTSFIERGDPQLAISLRFDKRKFSLQLEIVGAKDLIPVEKNGHIKSYVNVKLFEIGKEGPVSKQSTNAIEDTYNPEYNGLFQFSIVPEHLKNYVFRFEVKDSTNYGIFKKPPLLGWIDYKLNDFRIDEELTSYWMVLKRDGDLR</sequence>
<keyword evidence="12" id="KW-0445">Lipid transport</keyword>
<dbReference type="InterPro" id="IPR037733">
    <property type="entry name" value="Ext_Synaptotagmin_C2A"/>
</dbReference>
<evidence type="ECO:0000256" key="11">
    <source>
        <dbReference type="ARBA" id="ARBA00022989"/>
    </source>
</evidence>
<dbReference type="GO" id="GO:0005544">
    <property type="term" value="F:calcium-dependent phospholipid binding"/>
    <property type="evidence" value="ECO:0007669"/>
    <property type="project" value="TreeGrafter"/>
</dbReference>
<keyword evidence="6 16" id="KW-0812">Transmembrane</keyword>
<dbReference type="CDD" id="cd00030">
    <property type="entry name" value="C2"/>
    <property type="match status" value="1"/>
</dbReference>
<dbReference type="GO" id="GO:0061817">
    <property type="term" value="P:endoplasmic reticulum-plasma membrane tethering"/>
    <property type="evidence" value="ECO:0007669"/>
    <property type="project" value="InterPro"/>
</dbReference>
<feature type="domain" description="C2" evidence="17">
    <location>
        <begin position="419"/>
        <end position="535"/>
    </location>
</feature>
<evidence type="ECO:0000256" key="1">
    <source>
        <dbReference type="ARBA" id="ARBA00004202"/>
    </source>
</evidence>
<evidence type="ECO:0000256" key="8">
    <source>
        <dbReference type="ARBA" id="ARBA00022737"/>
    </source>
</evidence>
<dbReference type="Pfam" id="PF17047">
    <property type="entry name" value="SMP_LBD"/>
    <property type="match status" value="1"/>
</dbReference>